<gene>
    <name evidence="3" type="ordered locus">Intca_0007</name>
</gene>
<sequence length="441" mass="45842">MNTTDPRLKDLFAERSQRVHVVGDLAERAIARDRANRRREVTTAVAVGAVALAVAVPVGWNATRPDSVRPVPAVSTSGGLTSTEPAPSPSQSTSQSTTTDQPTDRPTSIPTITLSGAPAPATLAPSADPSGPAGDTAVAYVIDGELHDGLSRITLPDALARPAQVARLADRLVLLVTDDGVTVVDASGAVLTDLPGGRAVAVSSDRTHFILTGDTGDLTYHDARGRQLAQLPAATCKCGSDGGAPSAYQAAVGLVGTTAYAAKGYTGTTVAWDVETGATKDLPGQFRMVDSERAVAVVQIGGATGENPCYDLRDLATNARRWRVCGPVLMQSFSLDGQYVVGTGAVDGLRSSVTYPTVLVWRTTDGELLLESGDPTGPGPWSVSARAATGQDIAVQVGHEDGTRSLQRCTLEGRCEVIAPARPRWQSDIPEGDDPYILATN</sequence>
<feature type="region of interest" description="Disordered" evidence="1">
    <location>
        <begin position="62"/>
        <end position="132"/>
    </location>
</feature>
<keyword evidence="2" id="KW-0812">Transmembrane</keyword>
<dbReference type="KEGG" id="ica:Intca_0007"/>
<dbReference type="AlphaFoldDB" id="E6SDW6"/>
<keyword evidence="2" id="KW-0472">Membrane</keyword>
<evidence type="ECO:0000256" key="2">
    <source>
        <dbReference type="SAM" id="Phobius"/>
    </source>
</evidence>
<proteinExistence type="predicted"/>
<dbReference type="SUPFAM" id="SSF50969">
    <property type="entry name" value="YVTN repeat-like/Quinoprotein amine dehydrogenase"/>
    <property type="match status" value="1"/>
</dbReference>
<keyword evidence="4" id="KW-1185">Reference proteome</keyword>
<dbReference type="eggNOG" id="ENOG502ZXFX">
    <property type="taxonomic scope" value="Bacteria"/>
</dbReference>
<evidence type="ECO:0000313" key="3">
    <source>
        <dbReference type="EMBL" id="ADU46569.1"/>
    </source>
</evidence>
<protein>
    <submittedName>
        <fullName evidence="3">Uncharacterized protein</fullName>
    </submittedName>
</protein>
<dbReference type="OrthoDB" id="4857259at2"/>
<accession>E6SDW6</accession>
<feature type="compositionally biased region" description="Low complexity" evidence="1">
    <location>
        <begin position="81"/>
        <end position="108"/>
    </location>
</feature>
<feature type="transmembrane region" description="Helical" evidence="2">
    <location>
        <begin position="41"/>
        <end position="60"/>
    </location>
</feature>
<dbReference type="EMBL" id="CP002343">
    <property type="protein sequence ID" value="ADU46569.1"/>
    <property type="molecule type" value="Genomic_DNA"/>
</dbReference>
<reference evidence="3 4" key="1">
    <citation type="journal article" date="2010" name="Stand. Genomic Sci.">
        <title>Complete genome sequence of Intrasporangium calvum type strain (7 KIP).</title>
        <authorList>
            <person name="Del Rio T.G."/>
            <person name="Chertkov O."/>
            <person name="Yasawong M."/>
            <person name="Lucas S."/>
            <person name="Deshpande S."/>
            <person name="Cheng J.F."/>
            <person name="Detter C."/>
            <person name="Tapia R."/>
            <person name="Han C."/>
            <person name="Goodwin L."/>
            <person name="Pitluck S."/>
            <person name="Liolios K."/>
            <person name="Ivanova N."/>
            <person name="Mavromatis K."/>
            <person name="Pati A."/>
            <person name="Chen A."/>
            <person name="Palaniappan K."/>
            <person name="Land M."/>
            <person name="Hauser L."/>
            <person name="Chang Y.J."/>
            <person name="Jeffries C.D."/>
            <person name="Rohde M."/>
            <person name="Pukall R."/>
            <person name="Sikorski J."/>
            <person name="Goker M."/>
            <person name="Woyke T."/>
            <person name="Bristow J."/>
            <person name="Eisen J.A."/>
            <person name="Markowitz V."/>
            <person name="Hugenholtz P."/>
            <person name="Kyrpides N.C."/>
            <person name="Klenk H.P."/>
            <person name="Lapidus A."/>
        </authorList>
    </citation>
    <scope>NUCLEOTIDE SEQUENCE [LARGE SCALE GENOMIC DNA]</scope>
    <source>
        <strain evidence="4">ATCC 23552 / DSM 43043 / JCM 3097 / NBRC 12989 / 7 KIP</strain>
    </source>
</reference>
<evidence type="ECO:0000256" key="1">
    <source>
        <dbReference type="SAM" id="MobiDB-lite"/>
    </source>
</evidence>
<organism evidence="3 4">
    <name type="scientific">Intrasporangium calvum (strain ATCC 23552 / DSM 43043 / JCM 3097 / NBRC 12989 / NCIMB 10167 / NRRL B-3866 / 7 KIP)</name>
    <dbReference type="NCBI Taxonomy" id="710696"/>
    <lineage>
        <taxon>Bacteria</taxon>
        <taxon>Bacillati</taxon>
        <taxon>Actinomycetota</taxon>
        <taxon>Actinomycetes</taxon>
        <taxon>Micrococcales</taxon>
        <taxon>Intrasporangiaceae</taxon>
        <taxon>Intrasporangium</taxon>
    </lineage>
</organism>
<dbReference type="RefSeq" id="WP_013490891.1">
    <property type="nucleotide sequence ID" value="NC_014830.1"/>
</dbReference>
<keyword evidence="2" id="KW-1133">Transmembrane helix</keyword>
<evidence type="ECO:0000313" key="4">
    <source>
        <dbReference type="Proteomes" id="UP000008914"/>
    </source>
</evidence>
<dbReference type="Proteomes" id="UP000008914">
    <property type="component" value="Chromosome"/>
</dbReference>
<dbReference type="HOGENOM" id="CLU_620779_0_0_11"/>
<dbReference type="InterPro" id="IPR011044">
    <property type="entry name" value="Quino_amine_DH_bsu"/>
</dbReference>
<name>E6SDW6_INTC7</name>